<comment type="caution">
    <text evidence="7">The sequence shown here is derived from an EMBL/GenBank/DDBJ whole genome shotgun (WGS) entry which is preliminary data.</text>
</comment>
<organism evidence="7 8">
    <name type="scientific">Umbra pygmaea</name>
    <name type="common">Eastern mudminnow</name>
    <dbReference type="NCBI Taxonomy" id="75934"/>
    <lineage>
        <taxon>Eukaryota</taxon>
        <taxon>Metazoa</taxon>
        <taxon>Chordata</taxon>
        <taxon>Craniata</taxon>
        <taxon>Vertebrata</taxon>
        <taxon>Euteleostomi</taxon>
        <taxon>Actinopterygii</taxon>
        <taxon>Neopterygii</taxon>
        <taxon>Teleostei</taxon>
        <taxon>Protacanthopterygii</taxon>
        <taxon>Esociformes</taxon>
        <taxon>Umbridae</taxon>
        <taxon>Umbra</taxon>
    </lineage>
</organism>
<evidence type="ECO:0000256" key="2">
    <source>
        <dbReference type="PROSITE-ProRule" id="PRU00076"/>
    </source>
</evidence>
<feature type="domain" description="Sushi" evidence="6">
    <location>
        <begin position="718"/>
        <end position="774"/>
    </location>
</feature>
<evidence type="ECO:0000256" key="1">
    <source>
        <dbReference type="ARBA" id="ARBA00023157"/>
    </source>
</evidence>
<keyword evidence="3" id="KW-0768">Sushi</keyword>
<evidence type="ECO:0000313" key="7">
    <source>
        <dbReference type="EMBL" id="KAL0970304.1"/>
    </source>
</evidence>
<dbReference type="EMBL" id="JAGEUA010000007">
    <property type="protein sequence ID" value="KAL0970304.1"/>
    <property type="molecule type" value="Genomic_DNA"/>
</dbReference>
<dbReference type="InterPro" id="IPR039051">
    <property type="entry name" value="SE-CTX-like"/>
</dbReference>
<dbReference type="Gene3D" id="2.10.25.10">
    <property type="entry name" value="Laminin"/>
    <property type="match status" value="1"/>
</dbReference>
<dbReference type="PROSITE" id="PS50923">
    <property type="entry name" value="SUSHI"/>
    <property type="match status" value="1"/>
</dbReference>
<reference evidence="7 8" key="1">
    <citation type="submission" date="2024-06" db="EMBL/GenBank/DDBJ databases">
        <authorList>
            <person name="Pan Q."/>
            <person name="Wen M."/>
            <person name="Jouanno E."/>
            <person name="Zahm M."/>
            <person name="Klopp C."/>
            <person name="Cabau C."/>
            <person name="Louis A."/>
            <person name="Berthelot C."/>
            <person name="Parey E."/>
            <person name="Roest Crollius H."/>
            <person name="Montfort J."/>
            <person name="Robinson-Rechavi M."/>
            <person name="Bouchez O."/>
            <person name="Lampietro C."/>
            <person name="Lopez Roques C."/>
            <person name="Donnadieu C."/>
            <person name="Postlethwait J."/>
            <person name="Bobe J."/>
            <person name="Verreycken H."/>
            <person name="Guiguen Y."/>
        </authorList>
    </citation>
    <scope>NUCLEOTIDE SEQUENCE [LARGE SCALE GENOMIC DNA]</scope>
    <source>
        <strain evidence="7">Up_M1</strain>
        <tissue evidence="7">Testis</tissue>
    </source>
</reference>
<dbReference type="AlphaFoldDB" id="A0ABD0WF59"/>
<evidence type="ECO:0000259" key="5">
    <source>
        <dbReference type="PROSITE" id="PS50026"/>
    </source>
</evidence>
<evidence type="ECO:0000256" key="4">
    <source>
        <dbReference type="SAM" id="SignalP"/>
    </source>
</evidence>
<dbReference type="CDD" id="cd00033">
    <property type="entry name" value="CCP"/>
    <property type="match status" value="1"/>
</dbReference>
<name>A0ABD0WF59_UMBPY</name>
<proteinExistence type="predicted"/>
<evidence type="ECO:0000256" key="3">
    <source>
        <dbReference type="PROSITE-ProRule" id="PRU00302"/>
    </source>
</evidence>
<feature type="disulfide bond" evidence="2">
    <location>
        <begin position="505"/>
        <end position="514"/>
    </location>
</feature>
<dbReference type="InterPro" id="IPR000436">
    <property type="entry name" value="Sushi_SCR_CCP_dom"/>
</dbReference>
<gene>
    <name evidence="7" type="ORF">UPYG_G00240110</name>
</gene>
<keyword evidence="4" id="KW-0732">Signal</keyword>
<evidence type="ECO:0000313" key="8">
    <source>
        <dbReference type="Proteomes" id="UP001557470"/>
    </source>
</evidence>
<accession>A0ABD0WF59</accession>
<feature type="disulfide bond" evidence="2">
    <location>
        <begin position="486"/>
        <end position="503"/>
    </location>
</feature>
<dbReference type="InterPro" id="IPR000742">
    <property type="entry name" value="EGF"/>
</dbReference>
<dbReference type="SMART" id="SM00032">
    <property type="entry name" value="CCP"/>
    <property type="match status" value="1"/>
</dbReference>
<feature type="signal peptide" evidence="4">
    <location>
        <begin position="1"/>
        <end position="20"/>
    </location>
</feature>
<dbReference type="PROSITE" id="PS00022">
    <property type="entry name" value="EGF_1"/>
    <property type="match status" value="1"/>
</dbReference>
<feature type="domain" description="EGF-like" evidence="5">
    <location>
        <begin position="477"/>
        <end position="515"/>
    </location>
</feature>
<dbReference type="PROSITE" id="PS50026">
    <property type="entry name" value="EGF_3"/>
    <property type="match status" value="1"/>
</dbReference>
<sequence>MGSKRSLIVVLYLLLHGCFLQDLPAKECDWTQQPCMYGDAPAVRATGKTIVQDVIMEAAKLPIIFDGFKNFGDGLEKINNIFKDKEVGKTLTNILKVMDSLSKFASCFGFLDSVFGLVMNFIPQTDPNLEYMIEQFTEINMKLDSMSRQIDSLKNEIEWDTYASTYGKDENVIKNSWDELMKFLKEAPSVDEQNKLSLAKAFTTYYTNSATRNSVSNFYRFLTENEAASLNKNLLQLIIQKSKGDIKIVSMYSGYFLSLMVKGLQMNVYYNIMKGYGSVSGAKEGVEKLTIMLTAMKNALIQCADESLSWALDDANTIATEYFSNNLELANAIRTKLDQKYTWYEWTVIVHDIGDENERTFGYSKDLLAQNKAKIHLIHREKNFIVNEGIQEEIENKLGHSMCSKMKNNNLDSPFTDNVLKHIEYIHVVSKSSSYAQTSTTGLVEYECQEKKVVAHISIWVKMFDLTVFLKSRNVVEQGPCLKNNCHNNGMCKQIKDTTEEFCICPRMFTGPTCKQSVQHLIDFAFIESELNGIALKPVPDMTGIYHSIKELQDYTRIQVQNIRNDLDWAKIFIKYNNIIESFRYIKHRHIDLKAGKITKDQFITEVGKKIEKENTFLYMLSQFNKMMQGKGFMEVKSILDIVRETLIDNDENNPKECSAAYSDTLDYFVHYIFAVEKEAVSAWSKYLVITDQKEDVDAVTTKFESYVSEQWTKFNKNGCGPLQAEKLSNTYCTKPYHSNEQQVRLKCADGYKPFPKTVTCSDGQWSHLPFCHTDLTEKLTMEYKTEGGAAVCIASCIEGWTFQNGTSIVNYTCIEQPCNALILPSCDRCKFDSSCQDSEVCRNGKCISVCDAYPCGDNTDCTGRNHTSQCACKSPWKGDPTQAQGCHEQDVIWERSLEIPTNAVRNSTAGIVVCMARGRDGLDHGGCFYEHDGKKHCHYEYDSTEQSVMDFKILVDPCGGKGVEWVTGVPNPKSVKIGNSAQMYVCCGPRGITGKLILTQIGWECHIGFGGGTWVAVDFKILQQKPCF</sequence>
<keyword evidence="1 2" id="KW-1015">Disulfide bond</keyword>
<feature type="chain" id="PRO_5044776493" evidence="4">
    <location>
        <begin position="21"/>
        <end position="1029"/>
    </location>
</feature>
<dbReference type="SUPFAM" id="SSF57196">
    <property type="entry name" value="EGF/Laminin"/>
    <property type="match status" value="1"/>
</dbReference>
<keyword evidence="8" id="KW-1185">Reference proteome</keyword>
<comment type="caution">
    <text evidence="2">Lacks conserved residue(s) required for the propagation of feature annotation.</text>
</comment>
<evidence type="ECO:0000259" key="6">
    <source>
        <dbReference type="PROSITE" id="PS50923"/>
    </source>
</evidence>
<keyword evidence="2" id="KW-0245">EGF-like domain</keyword>
<dbReference type="PANTHER" id="PTHR40472:SF8">
    <property type="entry name" value="RAPUNZEL 2"/>
    <property type="match status" value="1"/>
</dbReference>
<dbReference type="Gene3D" id="2.10.70.10">
    <property type="entry name" value="Complement Module, domain 1"/>
    <property type="match status" value="1"/>
</dbReference>
<dbReference type="Proteomes" id="UP001557470">
    <property type="component" value="Unassembled WGS sequence"/>
</dbReference>
<dbReference type="PANTHER" id="PTHR40472">
    <property type="entry name" value="RICIN B-TYPE LECTIN DOMAIN-CONTAINING PROTEIN"/>
    <property type="match status" value="1"/>
</dbReference>
<protein>
    <submittedName>
        <fullName evidence="7">Uncharacterized protein</fullName>
    </submittedName>
</protein>